<dbReference type="Gene3D" id="3.30.70.1320">
    <property type="entry name" value="Multidrug efflux transporter AcrB pore domain like"/>
    <property type="match status" value="1"/>
</dbReference>
<evidence type="ECO:0000313" key="3">
    <source>
        <dbReference type="Proteomes" id="UP000295504"/>
    </source>
</evidence>
<dbReference type="Gene3D" id="3.30.70.1440">
    <property type="entry name" value="Multidrug efflux transporter AcrB pore domain"/>
    <property type="match status" value="1"/>
</dbReference>
<dbReference type="AlphaFoldDB" id="A0A4R2TWZ2"/>
<accession>A0A4R2TWZ2</accession>
<dbReference type="Gene3D" id="3.30.2090.10">
    <property type="entry name" value="Multidrug efflux transporter AcrB TolC docking domain, DN and DC subdomains"/>
    <property type="match status" value="2"/>
</dbReference>
<dbReference type="InterPro" id="IPR027463">
    <property type="entry name" value="AcrB_DN_DC_subdom"/>
</dbReference>
<keyword evidence="3" id="KW-1185">Reference proteome</keyword>
<sequence>MKISNWAVKKPVSVFMLIAIVLLLGAVSIFRLPMDLLPQMNIPVAMVTVRYPGAGPFEIENMITRPLEEVLATVHNVKKLSSSSAEGVSTVTIEFNQGTDMDFATLQMRERIDLIKDFLPEDALTPMVLKVDPNQLPIMILALGGSNDLSRLQIIAEKHIKPRLERLDGVASVSITGGTEDIIEIVFNPDVLSSYNITAMQLMNLLRTENVNLPGGEVAMGNRNVLIRTVGEFGNLEEIRNLPIPLPTGGSVPLEEIVEINLTQSDAIQIVKINGEKAIRMAIQKQANSNTVTVTNIIHREIDELTKSLDDISIDPVIDQSIFIRRSVYNVGATALIGGILAILILYLFMKNIRVTLVIALSIPISIIATFTLMYFSGITLNLLSLGGFALGVGMLVDNAIVVLENIFRYREEGYEPKEASINGASEVSMAVTASTLTTVAVFLPIAFVEGVTAEIFRELALTVTFSLLASLVVSLTLVPMLCSQMLSKKHNSFVCSGVHGLFNKLFDSLSDKYARMLSWSMYHRKTVILLIAILFIITISLSLFTGSEYFPDFDDGMFMINIRLPHGANISETTNIAENIENILYDYKDVKTVFTNIGGGDVFFDSHSGRSHMAVINARLVPASERKMTTAEIIDSIRRDLNRIAGADISISGISSFMGMGMGGTSIEIEIKGDDLEMLKIISEDFIDIVDNVRGTREVTSNYMEGRPQMEIKLNRDIASQYGLQAAQVATTVRNILNGTSVTKFRLMGKELDVIMRGEKHFKHDLSNFMLMPITTVLGVNVPLEQIAQINNAIGPSVIRRSDQVRTVTVSATLFNRDLNSVVGDIENRLEDYNLPAGYSYQFRGQREQYEEAMNSLILAVILAILLVYMILAAQFQSFLYPFIIILSVPLAFSGGVLGLFISRRPISVPAVIGAIVLAGIVVNNGIVLIDYINTLRYNGKDRVEAILQAGPTRLRPIMMTTLTTVLGLFPLALGIGEGAEVQAPLATVVIGGLILSTVLTLIAMPVIYLLLDDLKVKVLRKNNDIIK</sequence>
<dbReference type="PRINTS" id="PR00702">
    <property type="entry name" value="ACRIFLAVINRP"/>
</dbReference>
<organism evidence="2 3">
    <name type="scientific">Serpentinicella alkaliphila</name>
    <dbReference type="NCBI Taxonomy" id="1734049"/>
    <lineage>
        <taxon>Bacteria</taxon>
        <taxon>Bacillati</taxon>
        <taxon>Bacillota</taxon>
        <taxon>Clostridia</taxon>
        <taxon>Peptostreptococcales</taxon>
        <taxon>Natronincolaceae</taxon>
        <taxon>Serpentinicella</taxon>
    </lineage>
</organism>
<feature type="transmembrane region" description="Helical" evidence="1">
    <location>
        <begin position="880"/>
        <end position="903"/>
    </location>
</feature>
<dbReference type="EMBL" id="SLYC01000018">
    <property type="protein sequence ID" value="TCQ02169.1"/>
    <property type="molecule type" value="Genomic_DNA"/>
</dbReference>
<dbReference type="GO" id="GO:0005886">
    <property type="term" value="C:plasma membrane"/>
    <property type="evidence" value="ECO:0007669"/>
    <property type="project" value="TreeGrafter"/>
</dbReference>
<name>A0A4R2TWZ2_9FIRM</name>
<feature type="transmembrane region" description="Helical" evidence="1">
    <location>
        <begin position="328"/>
        <end position="350"/>
    </location>
</feature>
<keyword evidence="1" id="KW-0472">Membrane</keyword>
<dbReference type="RefSeq" id="WP_132848570.1">
    <property type="nucleotide sequence ID" value="NZ_CP058648.1"/>
</dbReference>
<evidence type="ECO:0000313" key="2">
    <source>
        <dbReference type="EMBL" id="TCQ02169.1"/>
    </source>
</evidence>
<feature type="transmembrane region" description="Helical" evidence="1">
    <location>
        <begin position="460"/>
        <end position="483"/>
    </location>
</feature>
<dbReference type="InterPro" id="IPR001036">
    <property type="entry name" value="Acrflvin-R"/>
</dbReference>
<keyword evidence="1" id="KW-0812">Transmembrane</keyword>
<feature type="transmembrane region" description="Helical" evidence="1">
    <location>
        <begin position="357"/>
        <end position="377"/>
    </location>
</feature>
<dbReference type="Pfam" id="PF00873">
    <property type="entry name" value="ACR_tran"/>
    <property type="match status" value="1"/>
</dbReference>
<comment type="caution">
    <text evidence="2">The sequence shown here is derived from an EMBL/GenBank/DDBJ whole genome shotgun (WGS) entry which is preliminary data.</text>
</comment>
<feature type="transmembrane region" description="Helical" evidence="1">
    <location>
        <begin position="428"/>
        <end position="448"/>
    </location>
</feature>
<dbReference type="Gene3D" id="3.30.70.1430">
    <property type="entry name" value="Multidrug efflux transporter AcrB pore domain"/>
    <property type="match status" value="2"/>
</dbReference>
<gene>
    <name evidence="2" type="ORF">EDD79_101849</name>
</gene>
<feature type="transmembrane region" description="Helical" evidence="1">
    <location>
        <begin position="12"/>
        <end position="32"/>
    </location>
</feature>
<protein>
    <submittedName>
        <fullName evidence="2">HAE1 family hydrophobic/amphiphilic exporter-1</fullName>
    </submittedName>
</protein>
<evidence type="ECO:0000256" key="1">
    <source>
        <dbReference type="SAM" id="Phobius"/>
    </source>
</evidence>
<dbReference type="SUPFAM" id="SSF82693">
    <property type="entry name" value="Multidrug efflux transporter AcrB pore domain, PN1, PN2, PC1 and PC2 subdomains"/>
    <property type="match status" value="3"/>
</dbReference>
<feature type="transmembrane region" description="Helical" evidence="1">
    <location>
        <begin position="383"/>
        <end position="408"/>
    </location>
</feature>
<keyword evidence="1" id="KW-1133">Transmembrane helix</keyword>
<dbReference type="SUPFAM" id="SSF82866">
    <property type="entry name" value="Multidrug efflux transporter AcrB transmembrane domain"/>
    <property type="match status" value="2"/>
</dbReference>
<dbReference type="SUPFAM" id="SSF82714">
    <property type="entry name" value="Multidrug efflux transporter AcrB TolC docking domain, DN and DC subdomains"/>
    <property type="match status" value="2"/>
</dbReference>
<dbReference type="Gene3D" id="1.20.1640.10">
    <property type="entry name" value="Multidrug efflux transporter AcrB transmembrane domain"/>
    <property type="match status" value="2"/>
</dbReference>
<reference evidence="2 3" key="1">
    <citation type="submission" date="2019-03" db="EMBL/GenBank/DDBJ databases">
        <title>Genomic Encyclopedia of Type Strains, Phase IV (KMG-IV): sequencing the most valuable type-strain genomes for metagenomic binning, comparative biology and taxonomic classification.</title>
        <authorList>
            <person name="Goeker M."/>
        </authorList>
    </citation>
    <scope>NUCLEOTIDE SEQUENCE [LARGE SCALE GENOMIC DNA]</scope>
    <source>
        <strain evidence="2 3">DSM 100013</strain>
    </source>
</reference>
<dbReference type="PANTHER" id="PTHR32063:SF0">
    <property type="entry name" value="SWARMING MOTILITY PROTEIN SWRC"/>
    <property type="match status" value="1"/>
</dbReference>
<dbReference type="Proteomes" id="UP000295504">
    <property type="component" value="Unassembled WGS sequence"/>
</dbReference>
<feature type="transmembrane region" description="Helical" evidence="1">
    <location>
        <begin position="909"/>
        <end position="935"/>
    </location>
</feature>
<feature type="transmembrane region" description="Helical" evidence="1">
    <location>
        <begin position="987"/>
        <end position="1013"/>
    </location>
</feature>
<feature type="transmembrane region" description="Helical" evidence="1">
    <location>
        <begin position="956"/>
        <end position="975"/>
    </location>
</feature>
<dbReference type="OrthoDB" id="9757876at2"/>
<feature type="transmembrane region" description="Helical" evidence="1">
    <location>
        <begin position="527"/>
        <end position="545"/>
    </location>
</feature>
<dbReference type="PANTHER" id="PTHR32063">
    <property type="match status" value="1"/>
</dbReference>
<proteinExistence type="predicted"/>
<feature type="transmembrane region" description="Helical" evidence="1">
    <location>
        <begin position="854"/>
        <end position="873"/>
    </location>
</feature>
<dbReference type="GO" id="GO:0042910">
    <property type="term" value="F:xenobiotic transmembrane transporter activity"/>
    <property type="evidence" value="ECO:0007669"/>
    <property type="project" value="TreeGrafter"/>
</dbReference>